<dbReference type="GO" id="GO:0006508">
    <property type="term" value="P:proteolysis"/>
    <property type="evidence" value="ECO:0007669"/>
    <property type="project" value="UniProtKB-KW"/>
</dbReference>
<dbReference type="GO" id="GO:0004175">
    <property type="term" value="F:endopeptidase activity"/>
    <property type="evidence" value="ECO:0007669"/>
    <property type="project" value="TreeGrafter"/>
</dbReference>
<dbReference type="InterPro" id="IPR005151">
    <property type="entry name" value="Tail-specific_protease"/>
</dbReference>
<dbReference type="Gene3D" id="3.30.750.44">
    <property type="match status" value="1"/>
</dbReference>
<dbReference type="GO" id="GO:0008236">
    <property type="term" value="F:serine-type peptidase activity"/>
    <property type="evidence" value="ECO:0007669"/>
    <property type="project" value="InterPro"/>
</dbReference>
<keyword evidence="4" id="KW-1185">Reference proteome</keyword>
<dbReference type="Gene3D" id="3.90.226.10">
    <property type="entry name" value="2-enoyl-CoA Hydratase, Chain A, domain 1"/>
    <property type="match status" value="1"/>
</dbReference>
<keyword evidence="3" id="KW-0378">Hydrolase</keyword>
<keyword evidence="1" id="KW-0732">Signal</keyword>
<feature type="chain" id="PRO_5011776819" evidence="1">
    <location>
        <begin position="24"/>
        <end position="586"/>
    </location>
</feature>
<dbReference type="STRING" id="551991.SAMN05192529_13721"/>
<dbReference type="SUPFAM" id="SSF50156">
    <property type="entry name" value="PDZ domain-like"/>
    <property type="match status" value="1"/>
</dbReference>
<sequence length="586" mass="66562">MKRPLRYSLLLMTLLILVNVCSAQQLSKHTDKDLFALAKVWGLMKYYDPAVSAGRLNWDSVLLHTEVRPVAETVRQWQALAATIGRPTEIQPEYLNGVDSVSTRNFNMAWIHSLPITPASKKVLNGLWRHPKNIGTFYSRTDTSKITYNSDKEKTYQGFSTDQKLLELFRAWNVIEYFYPYKYLMDSSWDQVLKKYIPVFKRIQHKADYDTALQHFTAEIKDAHVNLTTTYLYSILGAYSSPFIFQLVGDTVVVTGIKDPAKAKQAGVRVGDLITRINHKPVPAIIATNKALIPASNDAVLKREAYSYLFSCKDSIINIAGRHADGSSFKADLPLMIRSFNTEWDKDGIPDYELYYKNKIYKYAVWDSASSRLRPGFRLGDIAYIDFASMTAKDVDSLMTDYKDTKGLVFDLRGYTDNGALLKVFDYLFRQPQQFGIKDRPDFASPGRYIFEDNIINADYKYIGKDNPHAYKGQVVVLINEYTQSAMEMFAMIFKRIPGVIFIGSHTAGADGNKTSVQLTDGNKLYFSGLGIYYPDGSETQRVGIRQDISLRPTLSSIRQKSDLLLQEAFKVIDSKKTIGCPLIKH</sequence>
<dbReference type="PANTHER" id="PTHR32060:SF30">
    <property type="entry name" value="CARBOXY-TERMINAL PROCESSING PROTEASE CTPA"/>
    <property type="match status" value="1"/>
</dbReference>
<evidence type="ECO:0000256" key="1">
    <source>
        <dbReference type="SAM" id="SignalP"/>
    </source>
</evidence>
<dbReference type="PANTHER" id="PTHR32060">
    <property type="entry name" value="TAIL-SPECIFIC PROTEASE"/>
    <property type="match status" value="1"/>
</dbReference>
<dbReference type="Gene3D" id="2.30.42.10">
    <property type="match status" value="1"/>
</dbReference>
<organism evidence="3 4">
    <name type="scientific">Arachidicoccus rhizosphaerae</name>
    <dbReference type="NCBI Taxonomy" id="551991"/>
    <lineage>
        <taxon>Bacteria</taxon>
        <taxon>Pseudomonadati</taxon>
        <taxon>Bacteroidota</taxon>
        <taxon>Chitinophagia</taxon>
        <taxon>Chitinophagales</taxon>
        <taxon>Chitinophagaceae</taxon>
        <taxon>Arachidicoccus</taxon>
    </lineage>
</organism>
<evidence type="ECO:0000259" key="2">
    <source>
        <dbReference type="SMART" id="SM00245"/>
    </source>
</evidence>
<evidence type="ECO:0000313" key="3">
    <source>
        <dbReference type="EMBL" id="SEA64249.1"/>
    </source>
</evidence>
<reference evidence="3 4" key="1">
    <citation type="submission" date="2016-10" db="EMBL/GenBank/DDBJ databases">
        <authorList>
            <person name="de Groot N.N."/>
        </authorList>
    </citation>
    <scope>NUCLEOTIDE SEQUENCE [LARGE SCALE GENOMIC DNA]</scope>
    <source>
        <strain evidence="3 4">Vu-144</strain>
    </source>
</reference>
<dbReference type="InterPro" id="IPR029045">
    <property type="entry name" value="ClpP/crotonase-like_dom_sf"/>
</dbReference>
<dbReference type="Pfam" id="PF03572">
    <property type="entry name" value="Peptidase_S41"/>
    <property type="match status" value="1"/>
</dbReference>
<dbReference type="SUPFAM" id="SSF52096">
    <property type="entry name" value="ClpP/crotonase"/>
    <property type="match status" value="1"/>
</dbReference>
<proteinExistence type="predicted"/>
<dbReference type="EMBL" id="FNQY01000037">
    <property type="protein sequence ID" value="SEA64249.1"/>
    <property type="molecule type" value="Genomic_DNA"/>
</dbReference>
<gene>
    <name evidence="3" type="ORF">SAMN05192529_13721</name>
</gene>
<protein>
    <submittedName>
        <fullName evidence="3">C-terminal processing protease CtpA/Prc, contains a PDZ domain</fullName>
    </submittedName>
</protein>
<dbReference type="OrthoDB" id="5379939at2"/>
<dbReference type="Proteomes" id="UP000199041">
    <property type="component" value="Unassembled WGS sequence"/>
</dbReference>
<name>A0A1H4CVC5_9BACT</name>
<dbReference type="GO" id="GO:0030288">
    <property type="term" value="C:outer membrane-bounded periplasmic space"/>
    <property type="evidence" value="ECO:0007669"/>
    <property type="project" value="TreeGrafter"/>
</dbReference>
<accession>A0A1H4CVC5</accession>
<dbReference type="RefSeq" id="WP_091401344.1">
    <property type="nucleotide sequence ID" value="NZ_FNQY01000037.1"/>
</dbReference>
<keyword evidence="3" id="KW-0645">Protease</keyword>
<evidence type="ECO:0000313" key="4">
    <source>
        <dbReference type="Proteomes" id="UP000199041"/>
    </source>
</evidence>
<dbReference type="GO" id="GO:0007165">
    <property type="term" value="P:signal transduction"/>
    <property type="evidence" value="ECO:0007669"/>
    <property type="project" value="TreeGrafter"/>
</dbReference>
<dbReference type="SMART" id="SM00245">
    <property type="entry name" value="TSPc"/>
    <property type="match status" value="1"/>
</dbReference>
<dbReference type="AlphaFoldDB" id="A0A1H4CVC5"/>
<feature type="domain" description="Tail specific protease" evidence="2">
    <location>
        <begin position="349"/>
        <end position="552"/>
    </location>
</feature>
<dbReference type="InterPro" id="IPR036034">
    <property type="entry name" value="PDZ_sf"/>
</dbReference>
<feature type="signal peptide" evidence="1">
    <location>
        <begin position="1"/>
        <end position="23"/>
    </location>
</feature>